<dbReference type="Proteomes" id="UP000813385">
    <property type="component" value="Unassembled WGS sequence"/>
</dbReference>
<dbReference type="OrthoDB" id="4158087at2759"/>
<evidence type="ECO:0000313" key="3">
    <source>
        <dbReference type="Proteomes" id="UP000813385"/>
    </source>
</evidence>
<keyword evidence="1" id="KW-0539">Nucleus</keyword>
<proteinExistence type="predicted"/>
<dbReference type="InterPro" id="IPR021858">
    <property type="entry name" value="Fun_TF"/>
</dbReference>
<keyword evidence="3" id="KW-1185">Reference proteome</keyword>
<dbReference type="PANTHER" id="PTHR37540">
    <property type="entry name" value="TRANSCRIPTION FACTOR (ACR-2), PUTATIVE-RELATED-RELATED"/>
    <property type="match status" value="1"/>
</dbReference>
<comment type="caution">
    <text evidence="2">The sequence shown here is derived from an EMBL/GenBank/DDBJ whole genome shotgun (WGS) entry which is preliminary data.</text>
</comment>
<name>A0A8K0TR47_9PEZI</name>
<dbReference type="AlphaFoldDB" id="A0A8K0TR47"/>
<dbReference type="PANTHER" id="PTHR37540:SF9">
    <property type="entry name" value="ZN(2)-C6 FUNGAL-TYPE DOMAIN-CONTAINING PROTEIN"/>
    <property type="match status" value="1"/>
</dbReference>
<gene>
    <name evidence="2" type="ORF">B0T11DRAFT_278472</name>
</gene>
<organism evidence="2 3">
    <name type="scientific">Plectosphaerella cucumerina</name>
    <dbReference type="NCBI Taxonomy" id="40658"/>
    <lineage>
        <taxon>Eukaryota</taxon>
        <taxon>Fungi</taxon>
        <taxon>Dikarya</taxon>
        <taxon>Ascomycota</taxon>
        <taxon>Pezizomycotina</taxon>
        <taxon>Sordariomycetes</taxon>
        <taxon>Hypocreomycetidae</taxon>
        <taxon>Glomerellales</taxon>
        <taxon>Plectosphaerellaceae</taxon>
        <taxon>Plectosphaerella</taxon>
    </lineage>
</organism>
<accession>A0A8K0TR47</accession>
<dbReference type="EMBL" id="JAGPXD010000002">
    <property type="protein sequence ID" value="KAH7369242.1"/>
    <property type="molecule type" value="Genomic_DNA"/>
</dbReference>
<sequence length="494" mass="54773">MTRRQGPGAPEAKGLVFMATDSQGRLGAEHRKTIRSHVMRGKNTRQGAPRKRKCTQTIAERQIWAEDVSSVEFVSCGDIQNSQALLPSRSISPDWRQWEPLSVPRTPHDLSLIKFCEDLDSNSMGKIVYFCAKIKRIIYPVDRCCNVDVANTVFFQWLLADPAYLHATLYTVSVFFDVIAGRAPARATNYHLYRAVGALKSRVGNTDEALTDATAAVVMSLAIVAECFGDLAAAELHFRGLRRIVEMRGGIDVFRHNGELYSKLCRVDFGHAMATGGKPAFSGTMLSFTPFFRRSPELAAARAETAPGFSGIFSVVKSLDPRLGVVLKDLHDFSQLANAMFDTGETMHPEHLHGLLTSAQYRLLEMELGEDGGFAELMRLALLAYLSTLFLRVPGVRMSFHFLGRRLKSALMGIEPVTGLERRLYGWCLVVGAISVLPDPDGEWSHERLSAMVSWLGITWEEVQRGLRQVAWIDATHGEAGAEVLAGHMMTRSK</sequence>
<protein>
    <submittedName>
        <fullName evidence="2">Uncharacterized protein</fullName>
    </submittedName>
</protein>
<reference evidence="2" key="1">
    <citation type="journal article" date="2021" name="Nat. Commun.">
        <title>Genetic determinants of endophytism in the Arabidopsis root mycobiome.</title>
        <authorList>
            <person name="Mesny F."/>
            <person name="Miyauchi S."/>
            <person name="Thiergart T."/>
            <person name="Pickel B."/>
            <person name="Atanasova L."/>
            <person name="Karlsson M."/>
            <person name="Huettel B."/>
            <person name="Barry K.W."/>
            <person name="Haridas S."/>
            <person name="Chen C."/>
            <person name="Bauer D."/>
            <person name="Andreopoulos W."/>
            <person name="Pangilinan J."/>
            <person name="LaButti K."/>
            <person name="Riley R."/>
            <person name="Lipzen A."/>
            <person name="Clum A."/>
            <person name="Drula E."/>
            <person name="Henrissat B."/>
            <person name="Kohler A."/>
            <person name="Grigoriev I.V."/>
            <person name="Martin F.M."/>
            <person name="Hacquard S."/>
        </authorList>
    </citation>
    <scope>NUCLEOTIDE SEQUENCE</scope>
    <source>
        <strain evidence="2">MPI-CAGE-AT-0016</strain>
    </source>
</reference>
<evidence type="ECO:0000256" key="1">
    <source>
        <dbReference type="ARBA" id="ARBA00023242"/>
    </source>
</evidence>
<dbReference type="Pfam" id="PF11951">
    <property type="entry name" value="Fungal_trans_2"/>
    <property type="match status" value="1"/>
</dbReference>
<evidence type="ECO:0000313" key="2">
    <source>
        <dbReference type="EMBL" id="KAH7369242.1"/>
    </source>
</evidence>